<organism evidence="2 3">
    <name type="scientific">Treponema pedis</name>
    <dbReference type="NCBI Taxonomy" id="409322"/>
    <lineage>
        <taxon>Bacteria</taxon>
        <taxon>Pseudomonadati</taxon>
        <taxon>Spirochaetota</taxon>
        <taxon>Spirochaetia</taxon>
        <taxon>Spirochaetales</taxon>
        <taxon>Treponemataceae</taxon>
        <taxon>Treponema</taxon>
    </lineage>
</organism>
<dbReference type="AlphaFoldDB" id="A0A7S6WNP2"/>
<dbReference type="RefSeq" id="WP_194075994.1">
    <property type="nucleotide sequence ID" value="NZ_CP061839.1"/>
</dbReference>
<evidence type="ECO:0000256" key="1">
    <source>
        <dbReference type="SAM" id="Phobius"/>
    </source>
</evidence>
<protein>
    <submittedName>
        <fullName evidence="2">Uncharacterized protein</fullName>
    </submittedName>
</protein>
<reference evidence="2 3" key="1">
    <citation type="submission" date="2020-09" db="EMBL/GenBank/DDBJ databases">
        <title>Characterization of Treponema spp. from bovine digital dermatitis in Korea.</title>
        <authorList>
            <person name="Espiritu H.M."/>
            <person name="Cho Y.I."/>
            <person name="Mamuad L."/>
        </authorList>
    </citation>
    <scope>NUCLEOTIDE SEQUENCE [LARGE SCALE GENOMIC DNA]</scope>
    <source>
        <strain evidence="2 3">KS1</strain>
    </source>
</reference>
<accession>A0A7S6WNP2</accession>
<sequence length="474" mass="54940">MAKNYSRRKKSRRIRFLILCFIFLNFILYSETKTLPQPEFQNDVLFLNSFFTAQIKLDADSFSDNEFLKFPQLVIEDAALELVESEASKLYDGILIKNKYKLKKTGDFTLEPKLILGKKIKKLNKFSIYVEPPELSVNTKFKWKIFSDKNKPVLETVKGGRYKIVLFGFFYIPNTKINSIPFWEVNCQPPENSILETCGNENLTYFLFSEQGWKPVGCFYWTPLESGEQRLPSPVLSIPSKNNTVEKTFIPAEKIFVRNAGIVQTDEFLNDEIAKKTLEKTFDGNLDVSENSRQNKNIDFKTLTEKAKLIAELRQQEAKFIFPMKIKNRRLEIEKELNIIQSFSVTSIVLKKAGLILLFLFIFVICIVFALNKKKKQKSFNFVFTVCIVCVFFLIAVCLYFFINGKYKKAVYVPSSEKKSRFIYQIPEVSGTAAGELKIGETVIIKKQNAFWLYVEKSDKTSGWKDITEFIIID</sequence>
<feature type="transmembrane region" description="Helical" evidence="1">
    <location>
        <begin position="353"/>
        <end position="371"/>
    </location>
</feature>
<feature type="transmembrane region" description="Helical" evidence="1">
    <location>
        <begin position="383"/>
        <end position="403"/>
    </location>
</feature>
<evidence type="ECO:0000313" key="2">
    <source>
        <dbReference type="EMBL" id="QOW60461.1"/>
    </source>
</evidence>
<evidence type="ECO:0000313" key="3">
    <source>
        <dbReference type="Proteomes" id="UP000593915"/>
    </source>
</evidence>
<proteinExistence type="predicted"/>
<keyword evidence="1" id="KW-0472">Membrane</keyword>
<name>A0A7S6WNP2_9SPIR</name>
<dbReference type="EMBL" id="CP061839">
    <property type="protein sequence ID" value="QOW60461.1"/>
    <property type="molecule type" value="Genomic_DNA"/>
</dbReference>
<dbReference type="Proteomes" id="UP000593915">
    <property type="component" value="Chromosome"/>
</dbReference>
<keyword evidence="1" id="KW-0812">Transmembrane</keyword>
<keyword evidence="1" id="KW-1133">Transmembrane helix</keyword>
<gene>
    <name evidence="2" type="ORF">IFE08_11685</name>
</gene>